<reference evidence="1" key="1">
    <citation type="submission" date="2021-05" db="EMBL/GenBank/DDBJ databases">
        <authorList>
            <person name="Pan Q."/>
            <person name="Jouanno E."/>
            <person name="Zahm M."/>
            <person name="Klopp C."/>
            <person name="Cabau C."/>
            <person name="Louis A."/>
            <person name="Berthelot C."/>
            <person name="Parey E."/>
            <person name="Roest Crollius H."/>
            <person name="Montfort J."/>
            <person name="Robinson-Rechavi M."/>
            <person name="Bouchez O."/>
            <person name="Lampietro C."/>
            <person name="Lopez Roques C."/>
            <person name="Donnadieu C."/>
            <person name="Postlethwait J."/>
            <person name="Bobe J."/>
            <person name="Dillon D."/>
            <person name="Chandos A."/>
            <person name="von Hippel F."/>
            <person name="Guiguen Y."/>
        </authorList>
    </citation>
    <scope>NUCLEOTIDE SEQUENCE</scope>
    <source>
        <strain evidence="1">YG-Jan2019</strain>
    </source>
</reference>
<protein>
    <submittedName>
        <fullName evidence="1">Uncharacterized protein</fullName>
    </submittedName>
</protein>
<keyword evidence="2" id="KW-1185">Reference proteome</keyword>
<dbReference type="Proteomes" id="UP001157502">
    <property type="component" value="Chromosome 1"/>
</dbReference>
<evidence type="ECO:0000313" key="1">
    <source>
        <dbReference type="EMBL" id="KAJ8015958.1"/>
    </source>
</evidence>
<comment type="caution">
    <text evidence="1">The sequence shown here is derived from an EMBL/GenBank/DDBJ whole genome shotgun (WGS) entry which is preliminary data.</text>
</comment>
<proteinExistence type="predicted"/>
<sequence length="247" mass="26845">MGEGGGQRLANQESHRPMQPFSTGQGIGGDSGQHGQSPGQPGEHASRRNLQVDFSSSGRRSVRSSSVSPDRGVTPTSPYSVPQIAPMPVSKLCPLCSTTELTNSPAMPNYNTCTQCRSTVCNQCGFNPNPHLTETETIPAEHYVRGVPPGRLSVSVCLAPWLISLCFDSSHWQENDSSGHFSVLPLDVQAGWRHRAGEFQKGTEKGRAGFFSAPTMRKKSGKRHRGTKPTPGTRLREYWSTCHRASL</sequence>
<dbReference type="EMBL" id="CM055728">
    <property type="protein sequence ID" value="KAJ8015958.1"/>
    <property type="molecule type" value="Genomic_DNA"/>
</dbReference>
<organism evidence="1 2">
    <name type="scientific">Dallia pectoralis</name>
    <name type="common">Alaska blackfish</name>
    <dbReference type="NCBI Taxonomy" id="75939"/>
    <lineage>
        <taxon>Eukaryota</taxon>
        <taxon>Metazoa</taxon>
        <taxon>Chordata</taxon>
        <taxon>Craniata</taxon>
        <taxon>Vertebrata</taxon>
        <taxon>Euteleostomi</taxon>
        <taxon>Actinopterygii</taxon>
        <taxon>Neopterygii</taxon>
        <taxon>Teleostei</taxon>
        <taxon>Protacanthopterygii</taxon>
        <taxon>Esociformes</taxon>
        <taxon>Umbridae</taxon>
        <taxon>Dallia</taxon>
    </lineage>
</organism>
<name>A0ACC2HIW3_DALPE</name>
<evidence type="ECO:0000313" key="2">
    <source>
        <dbReference type="Proteomes" id="UP001157502"/>
    </source>
</evidence>
<gene>
    <name evidence="1" type="ORF">DPEC_G00002110</name>
</gene>
<accession>A0ACC2HIW3</accession>